<reference evidence="2 3" key="1">
    <citation type="journal article" date="2022" name="Nat. Plants">
        <title>Genomes of leafy and leafless Platanthera orchids illuminate the evolution of mycoheterotrophy.</title>
        <authorList>
            <person name="Li M.H."/>
            <person name="Liu K.W."/>
            <person name="Li Z."/>
            <person name="Lu H.C."/>
            <person name="Ye Q.L."/>
            <person name="Zhang D."/>
            <person name="Wang J.Y."/>
            <person name="Li Y.F."/>
            <person name="Zhong Z.M."/>
            <person name="Liu X."/>
            <person name="Yu X."/>
            <person name="Liu D.K."/>
            <person name="Tu X.D."/>
            <person name="Liu B."/>
            <person name="Hao Y."/>
            <person name="Liao X.Y."/>
            <person name="Jiang Y.T."/>
            <person name="Sun W.H."/>
            <person name="Chen J."/>
            <person name="Chen Y.Q."/>
            <person name="Ai Y."/>
            <person name="Zhai J.W."/>
            <person name="Wu S.S."/>
            <person name="Zhou Z."/>
            <person name="Hsiao Y.Y."/>
            <person name="Wu W.L."/>
            <person name="Chen Y.Y."/>
            <person name="Lin Y.F."/>
            <person name="Hsu J.L."/>
            <person name="Li C.Y."/>
            <person name="Wang Z.W."/>
            <person name="Zhao X."/>
            <person name="Zhong W.Y."/>
            <person name="Ma X.K."/>
            <person name="Ma L."/>
            <person name="Huang J."/>
            <person name="Chen G.Z."/>
            <person name="Huang M.Z."/>
            <person name="Huang L."/>
            <person name="Peng D.H."/>
            <person name="Luo Y.B."/>
            <person name="Zou S.Q."/>
            <person name="Chen S.P."/>
            <person name="Lan S."/>
            <person name="Tsai W.C."/>
            <person name="Van de Peer Y."/>
            <person name="Liu Z.J."/>
        </authorList>
    </citation>
    <scope>NUCLEOTIDE SEQUENCE [LARGE SCALE GENOMIC DNA]</scope>
    <source>
        <strain evidence="2">Lor287</strain>
    </source>
</reference>
<accession>A0AAP0BCH8</accession>
<evidence type="ECO:0000313" key="3">
    <source>
        <dbReference type="Proteomes" id="UP001418222"/>
    </source>
</evidence>
<dbReference type="Gene3D" id="3.40.50.1000">
    <property type="entry name" value="HAD superfamily/HAD-like"/>
    <property type="match status" value="1"/>
</dbReference>
<dbReference type="Pfam" id="PF03767">
    <property type="entry name" value="Acid_phosphat_B"/>
    <property type="match status" value="1"/>
</dbReference>
<dbReference type="InterPro" id="IPR005519">
    <property type="entry name" value="Acid_phosphat_B-like"/>
</dbReference>
<evidence type="ECO:0000313" key="2">
    <source>
        <dbReference type="EMBL" id="KAK8935623.1"/>
    </source>
</evidence>
<dbReference type="AlphaFoldDB" id="A0AAP0BCH8"/>
<keyword evidence="1" id="KW-1133">Transmembrane helix</keyword>
<name>A0AAP0BCH8_9ASPA</name>
<feature type="transmembrane region" description="Helical" evidence="1">
    <location>
        <begin position="55"/>
        <end position="83"/>
    </location>
</feature>
<proteinExistence type="predicted"/>
<keyword evidence="1" id="KW-0812">Transmembrane</keyword>
<dbReference type="InterPro" id="IPR023214">
    <property type="entry name" value="HAD_sf"/>
</dbReference>
<sequence length="322" mass="36955">MPFMLGYGLHFSQTPLHYVIKCTINILYHHDHHHNCWPSSPSAEMGSRYVVESGVFMSSLSATIFIVALVIIGVLMLTLLIALTVMLQSCKRSGSGVFDDVKKSNHHDHCNLFIFHAELNNLAATEIPIICKLHTFQFIKERYLRDLNTSLWFVEEYFSTLKPDKDGLDAILLDADDILSSTENLSSISSLEWIKQFEDMNHQARVLIVRLLVQLQASNWPFILFSRKPAKLFNTTWRTLIFSGYTGQSSLIMRSADEIEMESWEYLSSRRVQLQKQQFRIAGLISSQLDAFRGSCLGRRNFKLPYPLFYGLEEPTLGAEKY</sequence>
<keyword evidence="1" id="KW-0472">Membrane</keyword>
<gene>
    <name evidence="2" type="ORF">KSP39_PZI013445</name>
</gene>
<comment type="caution">
    <text evidence="2">The sequence shown here is derived from an EMBL/GenBank/DDBJ whole genome shotgun (WGS) entry which is preliminary data.</text>
</comment>
<dbReference type="EMBL" id="JBBWWQ010000011">
    <property type="protein sequence ID" value="KAK8935623.1"/>
    <property type="molecule type" value="Genomic_DNA"/>
</dbReference>
<organism evidence="2 3">
    <name type="scientific">Platanthera zijinensis</name>
    <dbReference type="NCBI Taxonomy" id="2320716"/>
    <lineage>
        <taxon>Eukaryota</taxon>
        <taxon>Viridiplantae</taxon>
        <taxon>Streptophyta</taxon>
        <taxon>Embryophyta</taxon>
        <taxon>Tracheophyta</taxon>
        <taxon>Spermatophyta</taxon>
        <taxon>Magnoliopsida</taxon>
        <taxon>Liliopsida</taxon>
        <taxon>Asparagales</taxon>
        <taxon>Orchidaceae</taxon>
        <taxon>Orchidoideae</taxon>
        <taxon>Orchideae</taxon>
        <taxon>Orchidinae</taxon>
        <taxon>Platanthera</taxon>
    </lineage>
</organism>
<protein>
    <submittedName>
        <fullName evidence="2">Uncharacterized protein</fullName>
    </submittedName>
</protein>
<dbReference type="Proteomes" id="UP001418222">
    <property type="component" value="Unassembled WGS sequence"/>
</dbReference>
<dbReference type="PANTHER" id="PTHR31284">
    <property type="entry name" value="ACID PHOSPHATASE-LIKE PROTEIN"/>
    <property type="match status" value="1"/>
</dbReference>
<keyword evidence="3" id="KW-1185">Reference proteome</keyword>
<dbReference type="PANTHER" id="PTHR31284:SF22">
    <property type="entry name" value="ACID PHOSPHATASE"/>
    <property type="match status" value="1"/>
</dbReference>
<evidence type="ECO:0000256" key="1">
    <source>
        <dbReference type="SAM" id="Phobius"/>
    </source>
</evidence>